<evidence type="ECO:0000256" key="12">
    <source>
        <dbReference type="RuleBase" id="RU004166"/>
    </source>
</evidence>
<dbReference type="SUPFAM" id="SSF52283">
    <property type="entry name" value="Formate/glycerate dehydrogenase catalytic domain-like"/>
    <property type="match status" value="1"/>
</dbReference>
<feature type="binding site" evidence="9">
    <location>
        <position position="189"/>
    </location>
    <ligand>
        <name>substrate</name>
    </ligand>
</feature>
<organism evidence="13 14">
    <name type="scientific">Cryptococcus depauperatus CBS 7841</name>
    <dbReference type="NCBI Taxonomy" id="1295531"/>
    <lineage>
        <taxon>Eukaryota</taxon>
        <taxon>Fungi</taxon>
        <taxon>Dikarya</taxon>
        <taxon>Basidiomycota</taxon>
        <taxon>Agaricomycotina</taxon>
        <taxon>Tremellomycetes</taxon>
        <taxon>Tremellales</taxon>
        <taxon>Cryptococcaceae</taxon>
        <taxon>Cryptococcus</taxon>
    </lineage>
</organism>
<feature type="binding site" evidence="10">
    <location>
        <begin position="156"/>
        <end position="158"/>
    </location>
    <ligand>
        <name>NAD(+)</name>
        <dbReference type="ChEBI" id="CHEBI:57540"/>
    </ligand>
</feature>
<accession>A0A1E3HP81</accession>
<feature type="binding site" evidence="9">
    <location>
        <position position="155"/>
    </location>
    <ligand>
        <name>substrate</name>
    </ligand>
</feature>
<evidence type="ECO:0000256" key="5">
    <source>
        <dbReference type="ARBA" id="ARBA00022801"/>
    </source>
</evidence>
<dbReference type="NCBIfam" id="TIGR00936">
    <property type="entry name" value="ahcY"/>
    <property type="match status" value="1"/>
</dbReference>
<dbReference type="GO" id="GO:0005829">
    <property type="term" value="C:cytosol"/>
    <property type="evidence" value="ECO:0007669"/>
    <property type="project" value="TreeGrafter"/>
</dbReference>
<evidence type="ECO:0000256" key="6">
    <source>
        <dbReference type="ARBA" id="ARBA00023027"/>
    </source>
</evidence>
<dbReference type="VEuPathDB" id="FungiDB:L203_06250"/>
<dbReference type="InterPro" id="IPR036291">
    <property type="entry name" value="NAD(P)-bd_dom_sf"/>
</dbReference>
<proteinExistence type="inferred from homology"/>
<dbReference type="SMART" id="SM00996">
    <property type="entry name" value="AdoHcyase"/>
    <property type="match status" value="1"/>
</dbReference>
<reference evidence="13" key="3">
    <citation type="submission" date="2024-01" db="EMBL/GenBank/DDBJ databases">
        <authorList>
            <person name="Coelho M.A."/>
            <person name="David-Palma M."/>
            <person name="Shea T."/>
            <person name="Sun S."/>
            <person name="Cuomo C.A."/>
            <person name="Heitman J."/>
        </authorList>
    </citation>
    <scope>NUCLEOTIDE SEQUENCE</scope>
    <source>
        <strain evidence="13">CBS 7841</strain>
    </source>
</reference>
<dbReference type="SMART" id="SM00997">
    <property type="entry name" value="AdoHcyase_NAD"/>
    <property type="match status" value="1"/>
</dbReference>
<dbReference type="InterPro" id="IPR000043">
    <property type="entry name" value="Adenosylhomocysteinase-like"/>
</dbReference>
<evidence type="ECO:0000256" key="11">
    <source>
        <dbReference type="RuleBase" id="RU000548"/>
    </source>
</evidence>
<feature type="binding site" evidence="10">
    <location>
        <position position="345"/>
    </location>
    <ligand>
        <name>NAD(+)</name>
        <dbReference type="ChEBI" id="CHEBI:57540"/>
    </ligand>
</feature>
<feature type="binding site" evidence="10">
    <location>
        <position position="352"/>
    </location>
    <ligand>
        <name>NAD(+)</name>
        <dbReference type="ChEBI" id="CHEBI:57540"/>
    </ligand>
</feature>
<dbReference type="FunFam" id="3.40.50.1480:FF:000004">
    <property type="entry name" value="Adenosylhomocysteinase"/>
    <property type="match status" value="1"/>
</dbReference>
<dbReference type="PANTHER" id="PTHR23420:SF0">
    <property type="entry name" value="ADENOSYLHOMOCYSTEINASE"/>
    <property type="match status" value="1"/>
</dbReference>
<feature type="binding site" evidence="9">
    <location>
        <position position="185"/>
    </location>
    <ligand>
        <name>substrate</name>
    </ligand>
</feature>
<evidence type="ECO:0000256" key="2">
    <source>
        <dbReference type="ARBA" id="ARBA00005195"/>
    </source>
</evidence>
<dbReference type="OrthoDB" id="10007170at2759"/>
<evidence type="ECO:0000256" key="3">
    <source>
        <dbReference type="ARBA" id="ARBA00007122"/>
    </source>
</evidence>
<evidence type="ECO:0000256" key="4">
    <source>
        <dbReference type="ARBA" id="ARBA00022563"/>
    </source>
</evidence>
<dbReference type="Gene3D" id="3.40.50.720">
    <property type="entry name" value="NAD(P)-binding Rossmann-like Domain"/>
    <property type="match status" value="1"/>
</dbReference>
<dbReference type="PIRSF" id="PIRSF001109">
    <property type="entry name" value="Ad_hcy_hydrolase"/>
    <property type="match status" value="1"/>
</dbReference>
<feature type="binding site" evidence="10">
    <location>
        <position position="247"/>
    </location>
    <ligand>
        <name>NAD(+)</name>
        <dbReference type="ChEBI" id="CHEBI:57540"/>
    </ligand>
</feature>
<dbReference type="NCBIfam" id="NF004005">
    <property type="entry name" value="PRK05476.2-3"/>
    <property type="match status" value="1"/>
</dbReference>
<dbReference type="PROSITE" id="PS00738">
    <property type="entry name" value="ADOHCYASE_1"/>
    <property type="match status" value="1"/>
</dbReference>
<feature type="binding site" evidence="9">
    <location>
        <position position="54"/>
    </location>
    <ligand>
        <name>substrate</name>
    </ligand>
</feature>
<dbReference type="GO" id="GO:0006730">
    <property type="term" value="P:one-carbon metabolic process"/>
    <property type="evidence" value="ECO:0007669"/>
    <property type="project" value="UniProtKB-KW"/>
</dbReference>
<dbReference type="PANTHER" id="PTHR23420">
    <property type="entry name" value="ADENOSYLHOMOCYSTEINASE"/>
    <property type="match status" value="1"/>
</dbReference>
<dbReference type="AlphaFoldDB" id="A0A1E3HP81"/>
<dbReference type="Proteomes" id="UP000094043">
    <property type="component" value="Chromosome 2"/>
</dbReference>
<protein>
    <recommendedName>
        <fullName evidence="7 11">Adenosylhomocysteinase</fullName>
        <ecNumber evidence="7 11">3.13.2.1</ecNumber>
    </recommendedName>
</protein>
<gene>
    <name evidence="13" type="ORF">L203_101699</name>
</gene>
<comment type="cofactor">
    <cofactor evidence="10 11">
        <name>NAD(+)</name>
        <dbReference type="ChEBI" id="CHEBI:57540"/>
    </cofactor>
    <text evidence="10 11">Binds 1 NAD(+) per subunit.</text>
</comment>
<evidence type="ECO:0000256" key="1">
    <source>
        <dbReference type="ARBA" id="ARBA00002639"/>
    </source>
</evidence>
<keyword evidence="4 11" id="KW-0554">One-carbon metabolism</keyword>
<dbReference type="EMBL" id="CP143785">
    <property type="protein sequence ID" value="WVN86533.1"/>
    <property type="molecule type" value="Genomic_DNA"/>
</dbReference>
<evidence type="ECO:0000313" key="13">
    <source>
        <dbReference type="EMBL" id="WVN86533.1"/>
    </source>
</evidence>
<sequence length="431" mass="46971">MSTYKVADISLAAFGRKEIELAEHEMPGLMYLREKYGKSQPLKGARIAGCLHMTIQTAVLIETLTALGAQVTWSSCNIFSTQDHAAAAIAATGVPVYAWKGETEEEYLWCIDQTLKAFPDGKALNMILDDGGDLTSLVHEKYPKLLDDIKGVSEETTTGVHHLYKAFKEGKLKVPAINVNDSVTKSKFDNYYGCRESLVDGIKRATDIMLAGKVAVVAGFGDVGKGCAESLRSYGARVIVTEIDPINALQAAMAGFEVTTMEEAAPRGNVFVTTTGCRDIITGVHFEAMPEDAIVSNIGHFDVEIDIAWLKANAVECVNIKPQVDRFTMKSGRHLILLAEGRLVNLGCGTGHPSFVMSCSFANQVLAQIALWTNPEAYPLGVHMLPKSLDEEVARAHLAQLGIKLTTMTKVQADYLGLPVEGPYKPDYYRY</sequence>
<dbReference type="CDD" id="cd00401">
    <property type="entry name" value="SAHH"/>
    <property type="match status" value="1"/>
</dbReference>
<dbReference type="HAMAP" id="MF_00563">
    <property type="entry name" value="AdoHcyase"/>
    <property type="match status" value="1"/>
</dbReference>
<dbReference type="Pfam" id="PF05221">
    <property type="entry name" value="AdoHcyase"/>
    <property type="match status" value="1"/>
</dbReference>
<feature type="binding site" evidence="10">
    <location>
        <position position="242"/>
    </location>
    <ligand>
        <name>NAD(+)</name>
        <dbReference type="ChEBI" id="CHEBI:57540"/>
    </ligand>
</feature>
<dbReference type="EC" id="3.13.2.1" evidence="7 11"/>
<comment type="catalytic activity">
    <reaction evidence="8 11">
        <text>S-adenosyl-L-homocysteine + H2O = L-homocysteine + adenosine</text>
        <dbReference type="Rhea" id="RHEA:21708"/>
        <dbReference type="ChEBI" id="CHEBI:15377"/>
        <dbReference type="ChEBI" id="CHEBI:16335"/>
        <dbReference type="ChEBI" id="CHEBI:57856"/>
        <dbReference type="ChEBI" id="CHEBI:58199"/>
        <dbReference type="EC" id="3.13.2.1"/>
    </reaction>
</comment>
<dbReference type="SUPFAM" id="SSF51735">
    <property type="entry name" value="NAD(P)-binding Rossmann-fold domains"/>
    <property type="match status" value="1"/>
</dbReference>
<dbReference type="InterPro" id="IPR015878">
    <property type="entry name" value="Ado_hCys_hydrolase_NAD-bd"/>
</dbReference>
<dbReference type="KEGG" id="cdep:91085912"/>
<feature type="binding site" evidence="9">
    <location>
        <position position="130"/>
    </location>
    <ligand>
        <name>substrate</name>
    </ligand>
</feature>
<dbReference type="InterPro" id="IPR042172">
    <property type="entry name" value="Adenosylhomocyst_ase-like_sf"/>
</dbReference>
<dbReference type="GeneID" id="91085912"/>
<comment type="pathway">
    <text evidence="2 11">Amino-acid biosynthesis; L-homocysteine biosynthesis; L-homocysteine from S-adenosyl-L-homocysteine: step 1/1.</text>
</comment>
<dbReference type="PROSITE" id="PS00739">
    <property type="entry name" value="ADOHCYASE_2"/>
    <property type="match status" value="1"/>
</dbReference>
<dbReference type="InterPro" id="IPR020082">
    <property type="entry name" value="S-Ado-L-homoCys_hydrolase_CS"/>
</dbReference>
<evidence type="ECO:0000313" key="14">
    <source>
        <dbReference type="Proteomes" id="UP000094043"/>
    </source>
</evidence>
<keyword evidence="14" id="KW-1185">Reference proteome</keyword>
<comment type="similarity">
    <text evidence="3 12">Belongs to the adenosylhomocysteinase family.</text>
</comment>
<dbReference type="FunFam" id="3.40.50.720:FF:000004">
    <property type="entry name" value="Adenosylhomocysteinase"/>
    <property type="match status" value="1"/>
</dbReference>
<evidence type="ECO:0000256" key="7">
    <source>
        <dbReference type="ARBA" id="ARBA00034527"/>
    </source>
</evidence>
<keyword evidence="5 11" id="KW-0378">Hydrolase</keyword>
<dbReference type="GO" id="GO:0004013">
    <property type="term" value="F:adenosylhomocysteinase activity"/>
    <property type="evidence" value="ECO:0007669"/>
    <property type="project" value="UniProtKB-EC"/>
</dbReference>
<reference evidence="13" key="1">
    <citation type="submission" date="2016-06" db="EMBL/GenBank/DDBJ databases">
        <authorList>
            <person name="Cuomo C."/>
            <person name="Litvintseva A."/>
            <person name="Heitman J."/>
            <person name="Chen Y."/>
            <person name="Sun S."/>
            <person name="Springer D."/>
            <person name="Dromer F."/>
            <person name="Young S."/>
            <person name="Zeng Q."/>
            <person name="Chapman S."/>
            <person name="Gujja S."/>
            <person name="Saif S."/>
            <person name="Birren B."/>
        </authorList>
    </citation>
    <scope>NUCLEOTIDE SEQUENCE</scope>
    <source>
        <strain evidence="13">CBS 7841</strain>
    </source>
</reference>
<reference evidence="13" key="2">
    <citation type="journal article" date="2022" name="Elife">
        <title>Obligate sexual reproduction of a homothallic fungus closely related to the Cryptococcus pathogenic species complex.</title>
        <authorList>
            <person name="Passer A.R."/>
            <person name="Clancey S.A."/>
            <person name="Shea T."/>
            <person name="David-Palma M."/>
            <person name="Averette A.F."/>
            <person name="Boekhout T."/>
            <person name="Porcel B.M."/>
            <person name="Nowrousian M."/>
            <person name="Cuomo C.A."/>
            <person name="Sun S."/>
            <person name="Heitman J."/>
            <person name="Coelho M.A."/>
        </authorList>
    </citation>
    <scope>NUCLEOTIDE SEQUENCE</scope>
    <source>
        <strain evidence="13">CBS 7841</strain>
    </source>
</reference>
<feature type="binding site" evidence="10">
    <location>
        <begin position="298"/>
        <end position="300"/>
    </location>
    <ligand>
        <name>NAD(+)</name>
        <dbReference type="ChEBI" id="CHEBI:57540"/>
    </ligand>
</feature>
<comment type="function">
    <text evidence="1">Adenosylhomocysteine is a competitive inhibitor of S-adenosyl-L-methionine-dependent methyl transferase reactions; therefore adenosylhomocysteinase may play a key role in the control of methylations via regulation of the intracellular concentration of adenosylhomocysteine.</text>
</comment>
<keyword evidence="6 10" id="KW-0520">NAD</keyword>
<name>A0A1E3HP81_9TREE</name>
<evidence type="ECO:0000256" key="8">
    <source>
        <dbReference type="ARBA" id="ARBA00048858"/>
    </source>
</evidence>
<dbReference type="GO" id="GO:0033353">
    <property type="term" value="P:S-adenosylmethionine cycle"/>
    <property type="evidence" value="ECO:0007669"/>
    <property type="project" value="TreeGrafter"/>
</dbReference>
<evidence type="ECO:0000256" key="9">
    <source>
        <dbReference type="PIRSR" id="PIRSR001109-1"/>
    </source>
</evidence>
<dbReference type="RefSeq" id="XP_066067233.1">
    <property type="nucleotide sequence ID" value="XM_066211136.1"/>
</dbReference>
<feature type="binding site" evidence="10">
    <location>
        <begin position="221"/>
        <end position="226"/>
    </location>
    <ligand>
        <name>NAD(+)</name>
        <dbReference type="ChEBI" id="CHEBI:57540"/>
    </ligand>
</feature>
<evidence type="ECO:0000256" key="10">
    <source>
        <dbReference type="PIRSR" id="PIRSR001109-2"/>
    </source>
</evidence>
<dbReference type="Gene3D" id="3.40.50.1480">
    <property type="entry name" value="Adenosylhomocysteinase-like"/>
    <property type="match status" value="2"/>
</dbReference>
<dbReference type="Pfam" id="PF00670">
    <property type="entry name" value="AdoHcyase_NAD"/>
    <property type="match status" value="1"/>
</dbReference>